<dbReference type="EMBL" id="SRLH01000001">
    <property type="protein sequence ID" value="TGD59535.1"/>
    <property type="molecule type" value="Genomic_DNA"/>
</dbReference>
<keyword evidence="2" id="KW-1185">Reference proteome</keyword>
<dbReference type="InterPro" id="IPR046584">
    <property type="entry name" value="DUF6642"/>
</dbReference>
<accession>A0A4Z0LCE9</accession>
<protein>
    <submittedName>
        <fullName evidence="1">Uncharacterized protein</fullName>
    </submittedName>
</protein>
<comment type="caution">
    <text evidence="1">The sequence shown here is derived from an EMBL/GenBank/DDBJ whole genome shotgun (WGS) entry which is preliminary data.</text>
</comment>
<dbReference type="Pfam" id="PF20347">
    <property type="entry name" value="DUF6642"/>
    <property type="match status" value="1"/>
</dbReference>
<sequence length="188" mass="21750">MSDRDKQSKLFCLEGVRDVEAHTGSPILPFLEYLALEQGITNIYKTCDGIESLEESLNVLLYEDRNFKHYEILYLVFEGEGNTIVLDNYYYSLEEIAEFFEGKLKGKILHFANTKRLDLDEEAAQYFLDVTGAKAISGYGKRFPVLSTVLDNHFFALCQEYDDVVTIVETLFESQYALCKAMDFRLYY</sequence>
<evidence type="ECO:0000313" key="1">
    <source>
        <dbReference type="EMBL" id="TGD59535.1"/>
    </source>
</evidence>
<dbReference type="RefSeq" id="WP_135524742.1">
    <property type="nucleotide sequence ID" value="NZ_SRLH01000001.1"/>
</dbReference>
<name>A0A4Z0LCE9_9FLAO</name>
<dbReference type="OrthoDB" id="1142747at2"/>
<dbReference type="Proteomes" id="UP000297407">
    <property type="component" value="Unassembled WGS sequence"/>
</dbReference>
<evidence type="ECO:0000313" key="2">
    <source>
        <dbReference type="Proteomes" id="UP000297407"/>
    </source>
</evidence>
<organism evidence="1 2">
    <name type="scientific">Flavobacterium humi</name>
    <dbReference type="NCBI Taxonomy" id="2562683"/>
    <lineage>
        <taxon>Bacteria</taxon>
        <taxon>Pseudomonadati</taxon>
        <taxon>Bacteroidota</taxon>
        <taxon>Flavobacteriia</taxon>
        <taxon>Flavobacteriales</taxon>
        <taxon>Flavobacteriaceae</taxon>
        <taxon>Flavobacterium</taxon>
    </lineage>
</organism>
<reference evidence="1 2" key="1">
    <citation type="submission" date="2019-04" db="EMBL/GenBank/DDBJ databases">
        <title>Flavobacterium sp. strain DS2-A Genome sequencing and assembly.</title>
        <authorList>
            <person name="Kim I."/>
        </authorList>
    </citation>
    <scope>NUCLEOTIDE SEQUENCE [LARGE SCALE GENOMIC DNA]</scope>
    <source>
        <strain evidence="1 2">DS2-A</strain>
    </source>
</reference>
<dbReference type="AlphaFoldDB" id="A0A4Z0LCE9"/>
<gene>
    <name evidence="1" type="ORF">E4635_00960</name>
</gene>
<proteinExistence type="predicted"/>